<keyword evidence="11" id="KW-1185">Reference proteome</keyword>
<dbReference type="OrthoDB" id="9805492at2"/>
<sequence length="406" mass="45376">MQQQPIEVVLVKGREKSLLKRHPWVYEKAIARVNGKPGMGDLVRIVGHDSRFLAWASWSPKSAIRARCWSFDKDDVINEAWFEARLREAVAAREDLRSRSTALRLVFGEADRLPGLIVDQYGDYLVCEILSAGMEQNRELIARLLMKVTGAKGVFERSDASVREREGLPKRSGLISGEEPPKEIEIVEDGVRYGVDVRIGHKTGFYIDQRDSRYTVQRLAREFREKNGRGMRALNCFCYTGGFSLALMAGGADSVVSVDSSGEALALARENTERNGFPQDKCEWVEADVFEYLRKARDRGEKFDLIILDPPKFASTRYHVERAARAYKDISLNGLKLLRTGGHLLTFSCSGAVDADLFQKIVAGAVFDAGVNAWIVGRLGAGADHPLLVTYPEGEYLKGLHLLVRP</sequence>
<dbReference type="Gene3D" id="2.30.130.10">
    <property type="entry name" value="PUA domain"/>
    <property type="match status" value="1"/>
</dbReference>
<evidence type="ECO:0000259" key="9">
    <source>
        <dbReference type="SMART" id="SM00359"/>
    </source>
</evidence>
<name>A0A388SCW6_9BURK</name>
<evidence type="ECO:0000256" key="3">
    <source>
        <dbReference type="ARBA" id="ARBA00022552"/>
    </source>
</evidence>
<dbReference type="InterPro" id="IPR036974">
    <property type="entry name" value="PUA_sf"/>
</dbReference>
<dbReference type="SUPFAM" id="SSF88697">
    <property type="entry name" value="PUA domain-like"/>
    <property type="match status" value="1"/>
</dbReference>
<dbReference type="Pfam" id="PF10672">
    <property type="entry name" value="Methyltrans_SAM"/>
    <property type="match status" value="1"/>
</dbReference>
<evidence type="ECO:0000256" key="6">
    <source>
        <dbReference type="ARBA" id="ARBA00022691"/>
    </source>
</evidence>
<dbReference type="Gene3D" id="3.30.750.80">
    <property type="entry name" value="RNA methyltransferase domain (HRMD) like"/>
    <property type="match status" value="1"/>
</dbReference>
<comment type="subcellular location">
    <subcellularLocation>
        <location evidence="1">Cytoplasm</location>
    </subcellularLocation>
</comment>
<dbReference type="Gene3D" id="3.40.50.150">
    <property type="entry name" value="Vaccinia Virus protein VP39"/>
    <property type="match status" value="1"/>
</dbReference>
<reference evidence="10 11" key="1">
    <citation type="journal article" date="2018" name="Int. J. Syst. Evol. Microbiol.">
        <title>Mesosutterella multiformis gen. nov., sp. nov., a member of the family Sutterellaceae and Sutterella megalosphaeroides sp. nov., isolated from human faeces.</title>
        <authorList>
            <person name="Sakamoto M."/>
            <person name="Ikeyama N."/>
            <person name="Kunihiro T."/>
            <person name="Iino T."/>
            <person name="Yuki M."/>
            <person name="Ohkuma M."/>
        </authorList>
    </citation>
    <scope>NUCLEOTIDE SEQUENCE [LARGE SCALE GENOMIC DNA]</scope>
    <source>
        <strain evidence="10 11">4NBBH2</strain>
    </source>
</reference>
<gene>
    <name evidence="10" type="primary">rlmI</name>
    <name evidence="10" type="ORF">MESMUL_06830</name>
</gene>
<evidence type="ECO:0000313" key="10">
    <source>
        <dbReference type="EMBL" id="GBO93329.1"/>
    </source>
</evidence>
<dbReference type="PANTHER" id="PTHR42873:SF1">
    <property type="entry name" value="S-ADENOSYLMETHIONINE-DEPENDENT METHYLTRANSFERASE DOMAIN-CONTAINING PROTEIN"/>
    <property type="match status" value="1"/>
</dbReference>
<evidence type="ECO:0000313" key="11">
    <source>
        <dbReference type="Proteomes" id="UP000266091"/>
    </source>
</evidence>
<evidence type="ECO:0000256" key="5">
    <source>
        <dbReference type="ARBA" id="ARBA00022679"/>
    </source>
</evidence>
<accession>A0A388SCW6</accession>
<dbReference type="InterPro" id="IPR002478">
    <property type="entry name" value="PUA"/>
</dbReference>
<evidence type="ECO:0000256" key="4">
    <source>
        <dbReference type="ARBA" id="ARBA00022603"/>
    </source>
</evidence>
<dbReference type="GO" id="GO:0005737">
    <property type="term" value="C:cytoplasm"/>
    <property type="evidence" value="ECO:0007669"/>
    <property type="project" value="UniProtKB-SubCell"/>
</dbReference>
<keyword evidence="3" id="KW-0698">rRNA processing</keyword>
<keyword evidence="7" id="KW-0694">RNA-binding</keyword>
<dbReference type="PROSITE" id="PS50890">
    <property type="entry name" value="PUA"/>
    <property type="match status" value="1"/>
</dbReference>
<evidence type="ECO:0000256" key="2">
    <source>
        <dbReference type="ARBA" id="ARBA00022490"/>
    </source>
</evidence>
<dbReference type="CDD" id="cd02440">
    <property type="entry name" value="AdoMet_MTases"/>
    <property type="match status" value="1"/>
</dbReference>
<keyword evidence="4 10" id="KW-0489">Methyltransferase</keyword>
<dbReference type="Proteomes" id="UP000266091">
    <property type="component" value="Unassembled WGS sequence"/>
</dbReference>
<keyword evidence="5 10" id="KW-0808">Transferase</keyword>
<dbReference type="InterPro" id="IPR015947">
    <property type="entry name" value="PUA-like_sf"/>
</dbReference>
<dbReference type="GO" id="GO:0003723">
    <property type="term" value="F:RNA binding"/>
    <property type="evidence" value="ECO:0007669"/>
    <property type="project" value="UniProtKB-KW"/>
</dbReference>
<dbReference type="GO" id="GO:0008168">
    <property type="term" value="F:methyltransferase activity"/>
    <property type="evidence" value="ECO:0007669"/>
    <property type="project" value="UniProtKB-KW"/>
</dbReference>
<dbReference type="InterPro" id="IPR041532">
    <property type="entry name" value="RlmI-like_PUA"/>
</dbReference>
<organism evidence="10 11">
    <name type="scientific">Mesosutterella multiformis</name>
    <dbReference type="NCBI Taxonomy" id="2259133"/>
    <lineage>
        <taxon>Bacteria</taxon>
        <taxon>Pseudomonadati</taxon>
        <taxon>Pseudomonadota</taxon>
        <taxon>Betaproteobacteria</taxon>
        <taxon>Burkholderiales</taxon>
        <taxon>Sutterellaceae</taxon>
        <taxon>Mesosutterella</taxon>
    </lineage>
</organism>
<comment type="similarity">
    <text evidence="8">Belongs to the methyltransferase superfamily. RlmI family.</text>
</comment>
<protein>
    <submittedName>
        <fullName evidence="10">Ribosomal RNA large subunit methyltransferase I</fullName>
    </submittedName>
</protein>
<dbReference type="CDD" id="cd21153">
    <property type="entry name" value="PUA_RlmI"/>
    <property type="match status" value="1"/>
</dbReference>
<dbReference type="RefSeq" id="WP_116269725.1">
    <property type="nucleotide sequence ID" value="NZ_BGZJ01000001.1"/>
</dbReference>
<evidence type="ECO:0000256" key="7">
    <source>
        <dbReference type="ARBA" id="ARBA00022884"/>
    </source>
</evidence>
<evidence type="ECO:0000256" key="1">
    <source>
        <dbReference type="ARBA" id="ARBA00004496"/>
    </source>
</evidence>
<keyword evidence="6" id="KW-0949">S-adenosyl-L-methionine</keyword>
<dbReference type="AlphaFoldDB" id="A0A388SCW6"/>
<feature type="domain" description="PUA" evidence="9">
    <location>
        <begin position="6"/>
        <end position="91"/>
    </location>
</feature>
<accession>A0A401LK44</accession>
<dbReference type="EMBL" id="BGZJ01000001">
    <property type="protein sequence ID" value="GBO93329.1"/>
    <property type="molecule type" value="Genomic_DNA"/>
</dbReference>
<proteinExistence type="inferred from homology"/>
<dbReference type="PANTHER" id="PTHR42873">
    <property type="entry name" value="RIBOSOMAL RNA LARGE SUBUNIT METHYLTRANSFERASE"/>
    <property type="match status" value="1"/>
</dbReference>
<comment type="caution">
    <text evidence="10">The sequence shown here is derived from an EMBL/GenBank/DDBJ whole genome shotgun (WGS) entry which is preliminary data.</text>
</comment>
<dbReference type="Pfam" id="PF17785">
    <property type="entry name" value="PUA_3"/>
    <property type="match status" value="1"/>
</dbReference>
<evidence type="ECO:0000256" key="8">
    <source>
        <dbReference type="ARBA" id="ARBA00038091"/>
    </source>
</evidence>
<dbReference type="SUPFAM" id="SSF53335">
    <property type="entry name" value="S-adenosyl-L-methionine-dependent methyltransferases"/>
    <property type="match status" value="1"/>
</dbReference>
<dbReference type="GO" id="GO:0032259">
    <property type="term" value="P:methylation"/>
    <property type="evidence" value="ECO:0007669"/>
    <property type="project" value="UniProtKB-KW"/>
</dbReference>
<dbReference type="SMART" id="SM00359">
    <property type="entry name" value="PUA"/>
    <property type="match status" value="1"/>
</dbReference>
<keyword evidence="2" id="KW-0963">Cytoplasm</keyword>
<dbReference type="CDD" id="cd11572">
    <property type="entry name" value="RlmI_M_like"/>
    <property type="match status" value="1"/>
</dbReference>
<dbReference type="InterPro" id="IPR019614">
    <property type="entry name" value="SAM-dep_methyl-trfase"/>
</dbReference>
<dbReference type="InterPro" id="IPR029063">
    <property type="entry name" value="SAM-dependent_MTases_sf"/>
</dbReference>
<dbReference type="GO" id="GO:0006364">
    <property type="term" value="P:rRNA processing"/>
    <property type="evidence" value="ECO:0007669"/>
    <property type="project" value="UniProtKB-KW"/>
</dbReference>